<sequence length="301" mass="32682">MQSPDDLYDIYDDSVPPGLVMIHNLTGFLDAGAAGNTVVNHLLSSLESDLVVSFDIDSLYDYRARRPRMTFLTDHYGQIDLPELSVTMLRDQTGQPFLLMHGPEPDFGWQRFAAAVEEVVTEFDVQLVVGMHAVPWPAPHTRPIGVTAHSADSSLLAGRAPWVGDLEVPGHMTGLLEITLDAAGHRAMGFVAHVPHYLSGAEHPASSVALLENVISQTGLALPLDSLREAARKSDLEIDAQVRTSDDNLEAVRMLEVQYDAMLANRAPEASPFTDADLASGDDIAAQVEHFLAQRDAHGSD</sequence>
<protein>
    <submittedName>
        <fullName evidence="2">Unannotated protein</fullName>
    </submittedName>
</protein>
<proteinExistence type="predicted"/>
<dbReference type="InterPro" id="IPR008492">
    <property type="entry name" value="Rv2714-like"/>
</dbReference>
<dbReference type="EMBL" id="CAFBNF010000085">
    <property type="protein sequence ID" value="CAB4941880.1"/>
    <property type="molecule type" value="Genomic_DNA"/>
</dbReference>
<reference evidence="2" key="1">
    <citation type="submission" date="2020-05" db="EMBL/GenBank/DDBJ databases">
        <authorList>
            <person name="Chiriac C."/>
            <person name="Salcher M."/>
            <person name="Ghai R."/>
            <person name="Kavagutti S V."/>
        </authorList>
    </citation>
    <scope>NUCLEOTIDE SEQUENCE</scope>
</reference>
<name>A0A6J7RCU5_9ZZZZ</name>
<organism evidence="2">
    <name type="scientific">freshwater metagenome</name>
    <dbReference type="NCBI Taxonomy" id="449393"/>
    <lineage>
        <taxon>unclassified sequences</taxon>
        <taxon>metagenomes</taxon>
        <taxon>ecological metagenomes</taxon>
    </lineage>
</organism>
<dbReference type="Gene3D" id="3.40.50.10900">
    <property type="entry name" value="PAC-like subunit"/>
    <property type="match status" value="1"/>
</dbReference>
<dbReference type="SUPFAM" id="SSF159659">
    <property type="entry name" value="Cgl1923-like"/>
    <property type="match status" value="1"/>
</dbReference>
<dbReference type="Pfam" id="PF09754">
    <property type="entry name" value="PAC2"/>
    <property type="match status" value="1"/>
</dbReference>
<accession>A0A6J7RCU5</accession>
<dbReference type="Gene3D" id="1.10.287.100">
    <property type="match status" value="1"/>
</dbReference>
<dbReference type="InterPro" id="IPR019151">
    <property type="entry name" value="Proteasome_assmbl_chaperone_2"/>
</dbReference>
<dbReference type="InterPro" id="IPR038389">
    <property type="entry name" value="PSMG2_sf"/>
</dbReference>
<evidence type="ECO:0000313" key="1">
    <source>
        <dbReference type="EMBL" id="CAB4941880.1"/>
    </source>
</evidence>
<dbReference type="AlphaFoldDB" id="A0A6J7RCU5"/>
<gene>
    <name evidence="1" type="ORF">UFOPK3773_00911</name>
    <name evidence="2" type="ORF">UFOPK3992_02034</name>
</gene>
<dbReference type="PIRSF" id="PIRSF028754">
    <property type="entry name" value="UCP028754"/>
    <property type="match status" value="1"/>
</dbReference>
<dbReference type="EMBL" id="CAFBOZ010000378">
    <property type="protein sequence ID" value="CAB5026575.1"/>
    <property type="molecule type" value="Genomic_DNA"/>
</dbReference>
<evidence type="ECO:0000313" key="2">
    <source>
        <dbReference type="EMBL" id="CAB5026575.1"/>
    </source>
</evidence>